<dbReference type="GO" id="GO:0042802">
    <property type="term" value="F:identical protein binding"/>
    <property type="evidence" value="ECO:0007669"/>
    <property type="project" value="TreeGrafter"/>
</dbReference>
<dbReference type="SUPFAM" id="SSF100950">
    <property type="entry name" value="NagB/RpiA/CoA transferase-like"/>
    <property type="match status" value="1"/>
</dbReference>
<dbReference type="InterPro" id="IPR004547">
    <property type="entry name" value="Glucosamine6P_isomerase"/>
</dbReference>
<gene>
    <name evidence="2" type="ORF">SAMN04515666_107148</name>
</gene>
<evidence type="ECO:0000313" key="2">
    <source>
        <dbReference type="EMBL" id="SEM09769.1"/>
    </source>
</evidence>
<dbReference type="RefSeq" id="WP_091838883.1">
    <property type="nucleotide sequence ID" value="NZ_FOAN01000007.1"/>
</dbReference>
<dbReference type="GO" id="GO:0004342">
    <property type="term" value="F:glucosamine-6-phosphate deaminase activity"/>
    <property type="evidence" value="ECO:0007669"/>
    <property type="project" value="InterPro"/>
</dbReference>
<dbReference type="GO" id="GO:0005737">
    <property type="term" value="C:cytoplasm"/>
    <property type="evidence" value="ECO:0007669"/>
    <property type="project" value="TreeGrafter"/>
</dbReference>
<dbReference type="GO" id="GO:0006043">
    <property type="term" value="P:glucosamine catabolic process"/>
    <property type="evidence" value="ECO:0007669"/>
    <property type="project" value="TreeGrafter"/>
</dbReference>
<dbReference type="PANTHER" id="PTHR11280">
    <property type="entry name" value="GLUCOSAMINE-6-PHOSPHATE ISOMERASE"/>
    <property type="match status" value="1"/>
</dbReference>
<reference evidence="3" key="1">
    <citation type="submission" date="2016-10" db="EMBL/GenBank/DDBJ databases">
        <authorList>
            <person name="Varghese N."/>
            <person name="Submissions S."/>
        </authorList>
    </citation>
    <scope>NUCLEOTIDE SEQUENCE [LARGE SCALE GENOMIC DNA]</scope>
    <source>
        <strain evidence="3">LMG 26383,CCUG 61248,R- 45681</strain>
    </source>
</reference>
<dbReference type="Proteomes" id="UP000199664">
    <property type="component" value="Unassembled WGS sequence"/>
</dbReference>
<name>A0A1H7VLK4_9HYPH</name>
<evidence type="ECO:0000259" key="1">
    <source>
        <dbReference type="Pfam" id="PF01182"/>
    </source>
</evidence>
<dbReference type="GO" id="GO:0019262">
    <property type="term" value="P:N-acetylneuraminate catabolic process"/>
    <property type="evidence" value="ECO:0007669"/>
    <property type="project" value="TreeGrafter"/>
</dbReference>
<dbReference type="PANTHER" id="PTHR11280:SF6">
    <property type="entry name" value="GLUCOSAMINE-6-PHOSPHATE ISOMERASE NAGB"/>
    <property type="match status" value="1"/>
</dbReference>
<dbReference type="EMBL" id="FOAN01000007">
    <property type="protein sequence ID" value="SEM09769.1"/>
    <property type="molecule type" value="Genomic_DNA"/>
</dbReference>
<dbReference type="CDD" id="cd01399">
    <property type="entry name" value="GlcN6P_deaminase"/>
    <property type="match status" value="1"/>
</dbReference>
<keyword evidence="3" id="KW-1185">Reference proteome</keyword>
<protein>
    <submittedName>
        <fullName evidence="2">Glucosamine-6-phosphate deaminase</fullName>
    </submittedName>
</protein>
<evidence type="ECO:0000313" key="3">
    <source>
        <dbReference type="Proteomes" id="UP000199664"/>
    </source>
</evidence>
<dbReference type="STRING" id="1036779.SAMN04515666_107148"/>
<feature type="domain" description="Glucosamine/galactosamine-6-phosphate isomerase" evidence="1">
    <location>
        <begin position="8"/>
        <end position="231"/>
    </location>
</feature>
<organism evidence="2 3">
    <name type="scientific">Bosea lupini</name>
    <dbReference type="NCBI Taxonomy" id="1036779"/>
    <lineage>
        <taxon>Bacteria</taxon>
        <taxon>Pseudomonadati</taxon>
        <taxon>Pseudomonadota</taxon>
        <taxon>Alphaproteobacteria</taxon>
        <taxon>Hyphomicrobiales</taxon>
        <taxon>Boseaceae</taxon>
        <taxon>Bosea</taxon>
    </lineage>
</organism>
<accession>A0A1H7VLK4</accession>
<dbReference type="InterPro" id="IPR037171">
    <property type="entry name" value="NagB/RpiA_transferase-like"/>
</dbReference>
<proteinExistence type="predicted"/>
<dbReference type="Pfam" id="PF01182">
    <property type="entry name" value="Glucosamine_iso"/>
    <property type="match status" value="1"/>
</dbReference>
<dbReference type="OrthoDB" id="9791139at2"/>
<dbReference type="GO" id="GO:0006046">
    <property type="term" value="P:N-acetylglucosamine catabolic process"/>
    <property type="evidence" value="ECO:0007669"/>
    <property type="project" value="TreeGrafter"/>
</dbReference>
<dbReference type="Gene3D" id="3.40.50.1360">
    <property type="match status" value="1"/>
</dbReference>
<dbReference type="AlphaFoldDB" id="A0A1H7VLK4"/>
<dbReference type="InterPro" id="IPR006148">
    <property type="entry name" value="Glc/Gal-6P_isomerase"/>
</dbReference>
<sequence>MIDIRITPDKNELGKQAAALGAEAIRAAIARHGEATIIVATGASQFEMLQNLVVAEGIDWSKVTAFHLDEYVGLPESHPASFRGYLKERFLAPLPVKPAFVPVNGEGDPAAETKRLNALIGGRRIDLCFAGFGENCHLAFNDPPADFETEEPYIVVTLDEACRNQQFGEGWFESLEAVPEQAISMSIRQILKSELIVLSVPDARKAQAVKDALEGEITPLHPASILQRHPNTVLFLDPPAASLLKKG</sequence>
<dbReference type="GO" id="GO:0005975">
    <property type="term" value="P:carbohydrate metabolic process"/>
    <property type="evidence" value="ECO:0007669"/>
    <property type="project" value="InterPro"/>
</dbReference>